<protein>
    <recommendedName>
        <fullName evidence="3">Polyketide cyclase / dehydrase and lipid transport</fullName>
    </recommendedName>
</protein>
<evidence type="ECO:0000313" key="2">
    <source>
        <dbReference type="Proteomes" id="UP000199532"/>
    </source>
</evidence>
<organism evidence="1 2">
    <name type="scientific">Dyadobacter koreensis</name>
    <dbReference type="NCBI Taxonomy" id="408657"/>
    <lineage>
        <taxon>Bacteria</taxon>
        <taxon>Pseudomonadati</taxon>
        <taxon>Bacteroidota</taxon>
        <taxon>Cytophagia</taxon>
        <taxon>Cytophagales</taxon>
        <taxon>Spirosomataceae</taxon>
        <taxon>Dyadobacter</taxon>
    </lineage>
</organism>
<gene>
    <name evidence="1" type="ORF">SAMN04487995_4731</name>
</gene>
<proteinExistence type="predicted"/>
<evidence type="ECO:0000313" key="1">
    <source>
        <dbReference type="EMBL" id="SEJ45362.1"/>
    </source>
</evidence>
<reference evidence="1 2" key="1">
    <citation type="submission" date="2016-10" db="EMBL/GenBank/DDBJ databases">
        <authorList>
            <person name="de Groot N.N."/>
        </authorList>
    </citation>
    <scope>NUCLEOTIDE SEQUENCE [LARGE SCALE GENOMIC DNA]</scope>
    <source>
        <strain evidence="1 2">DSM 19938</strain>
    </source>
</reference>
<evidence type="ECO:0008006" key="3">
    <source>
        <dbReference type="Google" id="ProtNLM"/>
    </source>
</evidence>
<sequence length="216" mass="24764">MIGNFDRCNRKKEFRRLIFTSDFWRNKKQITMEIIQTSENALSQSEVKAIINAPIEKVDIADWLLNLPDAEYQRCSTKHIGAAISSTYDGQPVSLNVETIGEALMVQHYVATVHQPDYCRMLSLSDAITSTGKTKVQVLWELRVTKIDDNTCEYSNTIHATATPEFFEFMKERNISLEKAHEARQLASDEHNREETPLFAKSIENKALTGKYNQPF</sequence>
<dbReference type="EMBL" id="FNXY01000008">
    <property type="protein sequence ID" value="SEJ45362.1"/>
    <property type="molecule type" value="Genomic_DNA"/>
</dbReference>
<dbReference type="Proteomes" id="UP000199532">
    <property type="component" value="Unassembled WGS sequence"/>
</dbReference>
<name>A0A1H6Z6V3_9BACT</name>
<dbReference type="AlphaFoldDB" id="A0A1H6Z6V3"/>
<accession>A0A1H6Z6V3</accession>
<keyword evidence="2" id="KW-1185">Reference proteome</keyword>